<dbReference type="InterPro" id="IPR041522">
    <property type="entry name" value="CdaR_GGDEF"/>
</dbReference>
<dbReference type="Pfam" id="PF06505">
    <property type="entry name" value="XylR_N"/>
    <property type="match status" value="1"/>
</dbReference>
<name>A0A6H1P7D0_PRIMG</name>
<dbReference type="InterPro" id="IPR042070">
    <property type="entry name" value="PucR_C-HTH_sf"/>
</dbReference>
<protein>
    <recommendedName>
        <fullName evidence="2">4-vinyl reductase 4VR domain-containing protein</fullName>
    </recommendedName>
</protein>
<evidence type="ECO:0000256" key="1">
    <source>
        <dbReference type="ARBA" id="ARBA00006754"/>
    </source>
</evidence>
<dbReference type="Pfam" id="PF17853">
    <property type="entry name" value="GGDEF_2"/>
    <property type="match status" value="1"/>
</dbReference>
<organism evidence="3 4">
    <name type="scientific">Priestia megaterium</name>
    <name type="common">Bacillus megaterium</name>
    <dbReference type="NCBI Taxonomy" id="1404"/>
    <lineage>
        <taxon>Bacteria</taxon>
        <taxon>Bacillati</taxon>
        <taxon>Bacillota</taxon>
        <taxon>Bacilli</taxon>
        <taxon>Bacillales</taxon>
        <taxon>Bacillaceae</taxon>
        <taxon>Priestia</taxon>
    </lineage>
</organism>
<reference evidence="3 4" key="1">
    <citation type="submission" date="2020-04" db="EMBL/GenBank/DDBJ databases">
        <title>Genome-Wide Identification of 5-Methylcytosine Sites in Bacterial Genomes By High-Throughput Sequencing of MspJI Restriction Fragments.</title>
        <authorList>
            <person name="Wu V."/>
        </authorList>
    </citation>
    <scope>NUCLEOTIDE SEQUENCE [LARGE SCALE GENOMIC DNA]</scope>
    <source>
        <strain evidence="3 4">S2</strain>
    </source>
</reference>
<gene>
    <name evidence="3" type="ORF">HFZ78_22785</name>
</gene>
<accession>A0A6H1P7D0</accession>
<dbReference type="Gene3D" id="3.30.1380.20">
    <property type="entry name" value="Trafficking protein particle complex subunit 3"/>
    <property type="match status" value="1"/>
</dbReference>
<evidence type="ECO:0000259" key="2">
    <source>
        <dbReference type="SMART" id="SM00989"/>
    </source>
</evidence>
<dbReference type="Pfam" id="PF02830">
    <property type="entry name" value="V4R"/>
    <property type="match status" value="1"/>
</dbReference>
<comment type="similarity">
    <text evidence="1">Belongs to the CdaR family.</text>
</comment>
<evidence type="ECO:0000313" key="4">
    <source>
        <dbReference type="Proteomes" id="UP000501868"/>
    </source>
</evidence>
<evidence type="ECO:0000313" key="3">
    <source>
        <dbReference type="EMBL" id="QIZ09181.1"/>
    </source>
</evidence>
<dbReference type="PANTHER" id="PTHR33744">
    <property type="entry name" value="CARBOHYDRATE DIACID REGULATOR"/>
    <property type="match status" value="1"/>
</dbReference>
<dbReference type="InterPro" id="IPR010523">
    <property type="entry name" value="XylR_N"/>
</dbReference>
<proteinExistence type="inferred from homology"/>
<dbReference type="InterPro" id="IPR024096">
    <property type="entry name" value="NO_sig/Golgi_transp_ligand-bd"/>
</dbReference>
<dbReference type="Pfam" id="PF13556">
    <property type="entry name" value="HTH_30"/>
    <property type="match status" value="1"/>
</dbReference>
<reference evidence="3 4" key="2">
    <citation type="submission" date="2020-04" db="EMBL/GenBank/DDBJ databases">
        <authorList>
            <person name="Fomenkov A."/>
            <person name="Anton B.P."/>
            <person name="Roberts R.J."/>
        </authorList>
    </citation>
    <scope>NUCLEOTIDE SEQUENCE [LARGE SCALE GENOMIC DNA]</scope>
    <source>
        <strain evidence="3 4">S2</strain>
    </source>
</reference>
<dbReference type="Gene3D" id="3.30.450.40">
    <property type="match status" value="1"/>
</dbReference>
<dbReference type="InterPro" id="IPR051448">
    <property type="entry name" value="CdaR-like_regulators"/>
</dbReference>
<sequence>MEQVLTSLNKSDIEFHPGQIMFKGERFILMNAEALGMLSRDLISTLGRERARAFLLRYGWECGYKDSISIKKLFPNASLEYLHQQAPIFHMQEGFVQVDLQGLSVDYEQKKFYMEGVWLNSFEVDQHIQHFGIVKDPVCWTLIGYASGVSTGIFGRKILYKEVTCVGRGDAECRFIGRTVEEWGNDIEHELSFYGQTKIAEELEEAHQHIQKQHTMLQRIMDIHEQLNRMVLSGQSRQAVIDTIGQMLHSPVIVQDKYFRPLSWWLPNKENSGIDPYLIKPEKDLSSEFYLKLRQLDEEKCAIDFFVSDEPMFLDRTIAPIILGEEIMGYLSVIHVEGTDRELRKMITERAATVMAVDLLKEKTALNTEHKLKGEFLEELLSGTTPIEQLVKRANFMGYDFGNPHRFMLVKIIQRRNDKGLIEDQDLHMNLRNELLNIVRTNSHSSMKDTLIVERRGEIILLGPSDPYGLDFRKIAKNLQDRQQQLFANIKTSICISREAMSIEVLQPLFEECSNMMKVMTRLGRTSEIFLVEEMNIFDLLYAGSAQEQLLTYATRTLEKLLKYDEESGGTTLISTLHIFLANECNLQRTAKELNVSLSGLKYRVQRLKDIGEIDFNHADQKFNLQLALRILNANGKINLLEV</sequence>
<dbReference type="SMART" id="SM00989">
    <property type="entry name" value="V4R"/>
    <property type="match status" value="1"/>
</dbReference>
<dbReference type="Gene3D" id="1.10.10.2840">
    <property type="entry name" value="PucR C-terminal helix-turn-helix domain"/>
    <property type="match status" value="1"/>
</dbReference>
<dbReference type="InterPro" id="IPR004096">
    <property type="entry name" value="V4R"/>
</dbReference>
<dbReference type="AlphaFoldDB" id="A0A6H1P7D0"/>
<dbReference type="InterPro" id="IPR029016">
    <property type="entry name" value="GAF-like_dom_sf"/>
</dbReference>
<dbReference type="PANTHER" id="PTHR33744:SF1">
    <property type="entry name" value="DNA-BINDING TRANSCRIPTIONAL ACTIVATOR ADER"/>
    <property type="match status" value="1"/>
</dbReference>
<dbReference type="Proteomes" id="UP000501868">
    <property type="component" value="Chromosome"/>
</dbReference>
<dbReference type="SUPFAM" id="SSF111126">
    <property type="entry name" value="Ligand-binding domain in the NO signalling and Golgi transport"/>
    <property type="match status" value="1"/>
</dbReference>
<feature type="domain" description="4-vinyl reductase 4VR" evidence="2">
    <location>
        <begin position="117"/>
        <end position="179"/>
    </location>
</feature>
<dbReference type="InterPro" id="IPR025736">
    <property type="entry name" value="PucR_C-HTH_dom"/>
</dbReference>
<dbReference type="EMBL" id="CP051128">
    <property type="protein sequence ID" value="QIZ09181.1"/>
    <property type="molecule type" value="Genomic_DNA"/>
</dbReference>